<keyword evidence="10" id="KW-1185">Reference proteome</keyword>
<evidence type="ECO:0000256" key="2">
    <source>
        <dbReference type="ARBA" id="ARBA00022512"/>
    </source>
</evidence>
<comment type="caution">
    <text evidence="9">The sequence shown here is derived from an EMBL/GenBank/DDBJ whole genome shotgun (WGS) entry which is preliminary data.</text>
</comment>
<keyword evidence="3" id="KW-0964">Secreted</keyword>
<evidence type="ECO:0000256" key="6">
    <source>
        <dbReference type="ARBA" id="ARBA00023088"/>
    </source>
</evidence>
<dbReference type="NCBIfam" id="TIGR01167">
    <property type="entry name" value="LPXTG_anchor"/>
    <property type="match status" value="1"/>
</dbReference>
<dbReference type="RefSeq" id="WP_115753041.1">
    <property type="nucleotide sequence ID" value="NZ_LARY01000002.1"/>
</dbReference>
<evidence type="ECO:0000313" key="10">
    <source>
        <dbReference type="Proteomes" id="UP000257055"/>
    </source>
</evidence>
<evidence type="ECO:0000256" key="4">
    <source>
        <dbReference type="ARBA" id="ARBA00022729"/>
    </source>
</evidence>
<feature type="domain" description="Gram-positive cocci surface proteins LPxTG" evidence="8">
    <location>
        <begin position="512"/>
        <end position="540"/>
    </location>
</feature>
<sequence length="540" mass="58525">MIKDQEKGGLESKIRIIIYMKEKETKMDYLKRFLYQISKHKLIVIILSVGLVLIPAGTTLATETPDSKSISQTESSQTIQEATSAFDIATGWNVLEYSSSLGVPEENTFVQNRKIQAPNGNSYNSAYINFANIGDSVFKATRTFHLKAGNTYHFNWYYQLRIVKDATASISFNGNVKTADASNDRLLPTPYTETVVADKDEDYVVTIQYNARDYSNVLLSVGYEFGSPNVGVEITKTQKEQGKVAVQYLDQDGKSIQASTELSGNIGDRYTVEVPRIPGYILQETSDNVMGTFQSSDQTVTLTYKKIQAVENGKVVVNFVDENGKSLTDSPEILTGEVGSSYAVKPKSFSGYRLTKLPDNQAGKFSNQTKEITFVYHKLETDEQGSGNKPVEPPTGSNDGKGENVNSGNGQAPNSKKPSTPSDNGAVSGHENSSKGGQTGSSTANAGLVAPPTPAKKEEVPQASLNQSKASLVSNVSMNNSGTEKSFNGKTLNQENPPAMSTLHKARMNAELPATGDKSPIAGGLLGLMLVLGSMYRFKK</sequence>
<keyword evidence="4" id="KW-0732">Signal</keyword>
<protein>
    <recommendedName>
        <fullName evidence="8">Gram-positive cocci surface proteins LPxTG domain-containing protein</fullName>
    </recommendedName>
</protein>
<gene>
    <name evidence="9" type="ORF">UR08_07400</name>
</gene>
<evidence type="ECO:0000313" key="9">
    <source>
        <dbReference type="EMBL" id="RDX00799.1"/>
    </source>
</evidence>
<dbReference type="EMBL" id="LARY01000002">
    <property type="protein sequence ID" value="RDX00799.1"/>
    <property type="molecule type" value="Genomic_DNA"/>
</dbReference>
<evidence type="ECO:0000256" key="1">
    <source>
        <dbReference type="ARBA" id="ARBA00004168"/>
    </source>
</evidence>
<dbReference type="InterPro" id="IPR057034">
    <property type="entry name" value="FNG"/>
</dbReference>
<dbReference type="Proteomes" id="UP000257055">
    <property type="component" value="Unassembled WGS sequence"/>
</dbReference>
<dbReference type="InterPro" id="IPR009459">
    <property type="entry name" value="MucBP_dom"/>
</dbReference>
<evidence type="ECO:0000256" key="5">
    <source>
        <dbReference type="ARBA" id="ARBA00022737"/>
    </source>
</evidence>
<keyword evidence="6" id="KW-0572">Peptidoglycan-anchor</keyword>
<organism evidence="9 10">
    <name type="scientific">Listeria kieliensis</name>
    <dbReference type="NCBI Taxonomy" id="1621700"/>
    <lineage>
        <taxon>Bacteria</taxon>
        <taxon>Bacillati</taxon>
        <taxon>Bacillota</taxon>
        <taxon>Bacilli</taxon>
        <taxon>Bacillales</taxon>
        <taxon>Listeriaceae</taxon>
        <taxon>Listeria</taxon>
    </lineage>
</organism>
<keyword evidence="2" id="KW-0134">Cell wall</keyword>
<evidence type="ECO:0000256" key="3">
    <source>
        <dbReference type="ARBA" id="ARBA00022525"/>
    </source>
</evidence>
<proteinExistence type="predicted"/>
<dbReference type="Pfam" id="PF06458">
    <property type="entry name" value="MucBP"/>
    <property type="match status" value="2"/>
</dbReference>
<dbReference type="PROSITE" id="PS50847">
    <property type="entry name" value="GRAM_POS_ANCHORING"/>
    <property type="match status" value="1"/>
</dbReference>
<reference evidence="10" key="1">
    <citation type="submission" date="2015-04" db="EMBL/GenBank/DDBJ databases">
        <authorList>
            <person name="Schardt J."/>
            <person name="Mueller-Herbst S."/>
            <person name="Scherer S."/>
            <person name="Huptas C."/>
        </authorList>
    </citation>
    <scope>NUCLEOTIDE SEQUENCE [LARGE SCALE GENOMIC DNA]</scope>
    <source>
        <strain evidence="10">Kiel-L1</strain>
    </source>
</reference>
<dbReference type="Gene3D" id="3.10.20.320">
    <property type="entry name" value="Putative peptidoglycan bound protein (lpxtg motif)"/>
    <property type="match status" value="2"/>
</dbReference>
<dbReference type="Pfam" id="PF24424">
    <property type="entry name" value="FNG"/>
    <property type="match status" value="1"/>
</dbReference>
<dbReference type="InterPro" id="IPR019931">
    <property type="entry name" value="LPXTG_anchor"/>
</dbReference>
<evidence type="ECO:0000256" key="7">
    <source>
        <dbReference type="SAM" id="MobiDB-lite"/>
    </source>
</evidence>
<evidence type="ECO:0000259" key="8">
    <source>
        <dbReference type="PROSITE" id="PS50847"/>
    </source>
</evidence>
<accession>A0A3D8TQY2</accession>
<name>A0A3D8TQY2_9LIST</name>
<comment type="subcellular location">
    <subcellularLocation>
        <location evidence="1">Secreted</location>
        <location evidence="1">Cell wall</location>
        <topology evidence="1">Peptidoglycan-anchor</topology>
    </subcellularLocation>
</comment>
<feature type="compositionally biased region" description="Polar residues" evidence="7">
    <location>
        <begin position="404"/>
        <end position="445"/>
    </location>
</feature>
<feature type="region of interest" description="Disordered" evidence="7">
    <location>
        <begin position="379"/>
        <end position="470"/>
    </location>
</feature>
<dbReference type="AlphaFoldDB" id="A0A3D8TQY2"/>
<keyword evidence="5" id="KW-0677">Repeat</keyword>